<evidence type="ECO:0008006" key="3">
    <source>
        <dbReference type="Google" id="ProtNLM"/>
    </source>
</evidence>
<dbReference type="AlphaFoldDB" id="A0ABD6F4H3"/>
<evidence type="ECO:0000313" key="2">
    <source>
        <dbReference type="Proteomes" id="UP001608902"/>
    </source>
</evidence>
<reference evidence="1 2" key="1">
    <citation type="submission" date="2024-08" db="EMBL/GenBank/DDBJ databases">
        <title>Gnathostoma spinigerum genome.</title>
        <authorList>
            <person name="Gonzalez-Bertolin B."/>
            <person name="Monzon S."/>
            <person name="Zaballos A."/>
            <person name="Jimenez P."/>
            <person name="Dekumyoy P."/>
            <person name="Varona S."/>
            <person name="Cuesta I."/>
            <person name="Sumanam S."/>
            <person name="Adisakwattana P."/>
            <person name="Gasser R.B."/>
            <person name="Hernandez-Gonzalez A."/>
            <person name="Young N.D."/>
            <person name="Perteguer M.J."/>
        </authorList>
    </citation>
    <scope>NUCLEOTIDE SEQUENCE [LARGE SCALE GENOMIC DNA]</scope>
    <source>
        <strain evidence="1">AL3</strain>
        <tissue evidence="1">Liver</tissue>
    </source>
</reference>
<gene>
    <name evidence="1" type="ORF">AB6A40_011776</name>
</gene>
<protein>
    <recommendedName>
        <fullName evidence="3">NADP-dependent oxidoreductase domain-containing protein</fullName>
    </recommendedName>
</protein>
<feature type="non-terminal residue" evidence="1">
    <location>
        <position position="52"/>
    </location>
</feature>
<comment type="caution">
    <text evidence="1">The sequence shown here is derived from an EMBL/GenBank/DDBJ whole genome shotgun (WGS) entry which is preliminary data.</text>
</comment>
<sequence length="52" mass="6082">MEKELKSSLSKLQLDYVDLYLSHMPTAFDEHFEKHDPSVTVEMVWQVGIILC</sequence>
<dbReference type="Gene3D" id="3.20.20.100">
    <property type="entry name" value="NADP-dependent oxidoreductase domain"/>
    <property type="match status" value="1"/>
</dbReference>
<dbReference type="InterPro" id="IPR036812">
    <property type="entry name" value="NAD(P)_OxRdtase_dom_sf"/>
</dbReference>
<evidence type="ECO:0000313" key="1">
    <source>
        <dbReference type="EMBL" id="MFH4985067.1"/>
    </source>
</evidence>
<proteinExistence type="predicted"/>
<accession>A0ABD6F4H3</accession>
<keyword evidence="2" id="KW-1185">Reference proteome</keyword>
<dbReference type="SUPFAM" id="SSF51430">
    <property type="entry name" value="NAD(P)-linked oxidoreductase"/>
    <property type="match status" value="1"/>
</dbReference>
<dbReference type="EMBL" id="JBGFUD010029740">
    <property type="protein sequence ID" value="MFH4985067.1"/>
    <property type="molecule type" value="Genomic_DNA"/>
</dbReference>
<name>A0ABD6F4H3_9BILA</name>
<dbReference type="Proteomes" id="UP001608902">
    <property type="component" value="Unassembled WGS sequence"/>
</dbReference>
<organism evidence="1 2">
    <name type="scientific">Gnathostoma spinigerum</name>
    <dbReference type="NCBI Taxonomy" id="75299"/>
    <lineage>
        <taxon>Eukaryota</taxon>
        <taxon>Metazoa</taxon>
        <taxon>Ecdysozoa</taxon>
        <taxon>Nematoda</taxon>
        <taxon>Chromadorea</taxon>
        <taxon>Rhabditida</taxon>
        <taxon>Spirurina</taxon>
        <taxon>Gnathostomatomorpha</taxon>
        <taxon>Gnathostomatoidea</taxon>
        <taxon>Gnathostomatidae</taxon>
        <taxon>Gnathostoma</taxon>
    </lineage>
</organism>